<dbReference type="RefSeq" id="WP_316020482.1">
    <property type="nucleotide sequence ID" value="NZ_JAWDID010000047.1"/>
</dbReference>
<feature type="region of interest" description="Disordered" evidence="7">
    <location>
        <begin position="43"/>
        <end position="70"/>
    </location>
</feature>
<comment type="similarity">
    <text evidence="6">Belongs to the AcsB/BcsB family.</text>
</comment>
<protein>
    <recommendedName>
        <fullName evidence="6">Cyclic di-GMP-binding protein</fullName>
    </recommendedName>
    <alternativeName>
        <fullName evidence="6">Cellulose synthase regulatory subunit</fullName>
    </alternativeName>
</protein>
<keyword evidence="2 6" id="KW-1003">Cell membrane</keyword>
<evidence type="ECO:0000256" key="5">
    <source>
        <dbReference type="ARBA" id="ARBA00023136"/>
    </source>
</evidence>
<evidence type="ECO:0000256" key="2">
    <source>
        <dbReference type="ARBA" id="ARBA00022475"/>
    </source>
</evidence>
<keyword evidence="6" id="KW-0997">Cell inner membrane</keyword>
<evidence type="ECO:0000256" key="6">
    <source>
        <dbReference type="RuleBase" id="RU365021"/>
    </source>
</evidence>
<comment type="subunit">
    <text evidence="6">Tightly associated with the cellulose synthase catalytic subunit.</text>
</comment>
<keyword evidence="5 6" id="KW-0472">Membrane</keyword>
<comment type="pathway">
    <text evidence="6">Glycan metabolism; bacterial cellulose biosynthesis.</text>
</comment>
<keyword evidence="3 6" id="KW-0812">Transmembrane</keyword>
<proteinExistence type="inferred from homology"/>
<evidence type="ECO:0000313" key="9">
    <source>
        <dbReference type="Proteomes" id="UP001254257"/>
    </source>
</evidence>
<evidence type="ECO:0000256" key="3">
    <source>
        <dbReference type="ARBA" id="ARBA00022692"/>
    </source>
</evidence>
<gene>
    <name evidence="8" type="ORF">RKE40_22710</name>
</gene>
<dbReference type="PANTHER" id="PTHR39083:SF1">
    <property type="entry name" value="CYCLIC DI-GMP-BINDING PROTEIN"/>
    <property type="match status" value="1"/>
</dbReference>
<keyword evidence="6" id="KW-0135">Cellulose biosynthesis</keyword>
<accession>A0ABU3SEA4</accession>
<feature type="transmembrane region" description="Helical" evidence="6">
    <location>
        <begin position="788"/>
        <end position="811"/>
    </location>
</feature>
<comment type="function">
    <text evidence="6">Binds the cellulose synthase activator, bis-(3'-5') cyclic diguanylic acid (c-di-GMP).</text>
</comment>
<keyword evidence="6" id="KW-0973">c-di-GMP</keyword>
<dbReference type="PANTHER" id="PTHR39083">
    <property type="entry name" value="CYCLIC DI-GMP-BINDING PROTEIN"/>
    <property type="match status" value="1"/>
</dbReference>
<keyword evidence="4 6" id="KW-1133">Transmembrane helix</keyword>
<dbReference type="InterPro" id="IPR018513">
    <property type="entry name" value="Cell_synthase_bac"/>
</dbReference>
<dbReference type="Proteomes" id="UP001254257">
    <property type="component" value="Unassembled WGS sequence"/>
</dbReference>
<feature type="chain" id="PRO_5044993586" description="Cyclic di-GMP-binding protein" evidence="6">
    <location>
        <begin position="27"/>
        <end position="817"/>
    </location>
</feature>
<evidence type="ECO:0000256" key="7">
    <source>
        <dbReference type="SAM" id="MobiDB-lite"/>
    </source>
</evidence>
<dbReference type="Pfam" id="PF03170">
    <property type="entry name" value="BcsB"/>
    <property type="match status" value="1"/>
</dbReference>
<comment type="subcellular location">
    <subcellularLocation>
        <location evidence="6">Cell inner membrane</location>
    </subcellularLocation>
    <subcellularLocation>
        <location evidence="1">Cell membrane</location>
        <topology evidence="1">Single-pass membrane protein</topology>
    </subcellularLocation>
</comment>
<dbReference type="Gene3D" id="2.60.120.260">
    <property type="entry name" value="Galactose-binding domain-like"/>
    <property type="match status" value="2"/>
</dbReference>
<name>A0ABU3SEA4_9HYPH</name>
<sequence>MTAHRPPLLLRGLAVALAMATAPALAQQPGAATNPPPPFMIAPGTAPTAPALTPAAPAPMTSKPAAAPAPAAGPGFKPLLPAARVTLEGEADTRSWAFYLTEEEANSDLALDIAFQNALVVMPEASRLTVRVNGERVVETPVASSDRMARLSTNLRKGLLRPGQNTIRFEAIQRHRTDCSVASTYELWTRIDGAGTKLSFRSPSAAELRLRSIDDLPAIGADETGQTTIRIVAPGASSAAAANMIFAVSQAAALRGRYGQAVVQVSERAPGRARPGTLTIVLATTAELPELLTRVPEEAKARSFVGFISDARLGPSTLLVTGASWPDIENVVATLLTAPVSRPTNLNRRMMDTSSWHLPDAPFLSEARALRFSELGIASQESSARRLRTRAVVAFPGDFYAAAYGEATLYLDAAYSADVLPGDSHIEVFVNGNVAATVPLNATTGGLFQQFPITLPLRHFRPGINEIWFEAVTLTSSDLSCGPGATLPGRNRFALFDTTSLSFPDFAKIGVQPNLAAVAGTGFPYSLATRTPLILGRHDTANYGAAATLLARLAQRAARPLAVDALTSVSTVSDQPALIVGAASQLPPGLLPRVGVSETVRTTWPTRADAVVVAPENDAGAVFDAVINRFQGQKAPAVAENTQPTTDALRDRWRSSLGGPLARYFVAFDQWLQRNFHLSFAQLRIPSSNEALYEPADGTDLIAAQAVEPASKQVWTAFVARREETLEATIARLVTPGNWANLAGRVTAFRGTQDVHVVAANDPNFVMTRSFSLTNMRLILANWLSDNIGAYALALLAACIALGISTSLMLGRLGQKP</sequence>
<reference evidence="8 9" key="1">
    <citation type="submission" date="2023-09" db="EMBL/GenBank/DDBJ databases">
        <title>Whole genome shotgun sequencing (WGS) of Bosea sp. ZW T0_25, isolated from stored onions (Allium cepa).</title>
        <authorList>
            <person name="Stoll D.A."/>
            <person name="Huch M."/>
        </authorList>
    </citation>
    <scope>NUCLEOTIDE SEQUENCE [LARGE SCALE GENOMIC DNA]</scope>
    <source>
        <strain evidence="8 9">ZW T0_25</strain>
    </source>
</reference>
<organism evidence="8 9">
    <name type="scientific">Bosea rubneri</name>
    <dbReference type="NCBI Taxonomy" id="3075434"/>
    <lineage>
        <taxon>Bacteria</taxon>
        <taxon>Pseudomonadati</taxon>
        <taxon>Pseudomonadota</taxon>
        <taxon>Alphaproteobacteria</taxon>
        <taxon>Hyphomicrobiales</taxon>
        <taxon>Boseaceae</taxon>
        <taxon>Bosea</taxon>
    </lineage>
</organism>
<comment type="caution">
    <text evidence="8">The sequence shown here is derived from an EMBL/GenBank/DDBJ whole genome shotgun (WGS) entry which is preliminary data.</text>
</comment>
<keyword evidence="9" id="KW-1185">Reference proteome</keyword>
<dbReference type="EMBL" id="JAWDID010000047">
    <property type="protein sequence ID" value="MDU0342720.1"/>
    <property type="molecule type" value="Genomic_DNA"/>
</dbReference>
<evidence type="ECO:0000256" key="1">
    <source>
        <dbReference type="ARBA" id="ARBA00004162"/>
    </source>
</evidence>
<evidence type="ECO:0000256" key="4">
    <source>
        <dbReference type="ARBA" id="ARBA00022989"/>
    </source>
</evidence>
<evidence type="ECO:0000313" key="8">
    <source>
        <dbReference type="EMBL" id="MDU0342720.1"/>
    </source>
</evidence>
<feature type="signal peptide" evidence="6">
    <location>
        <begin position="1"/>
        <end position="26"/>
    </location>
</feature>
<keyword evidence="6" id="KW-0732">Signal</keyword>